<dbReference type="FunFam" id="2.60.40.10:FF:000005">
    <property type="entry name" value="Neuronal cell adhesion molecule"/>
    <property type="match status" value="1"/>
</dbReference>
<reference evidence="10" key="2">
    <citation type="submission" date="2019-04" db="EMBL/GenBank/DDBJ databases">
        <authorList>
            <person name="Kadobianskyi M."/>
            <person name="Schulze L."/>
            <person name="Schuelke M."/>
            <person name="Judkewitz B."/>
        </authorList>
    </citation>
    <scope>NUCLEOTIDE SEQUENCE</scope>
    <source>
        <strain evidence="10">Bolton</strain>
        <tissue evidence="10">Whole-body</tissue>
    </source>
</reference>
<evidence type="ECO:0000256" key="7">
    <source>
        <dbReference type="ARBA" id="ARBA00023319"/>
    </source>
</evidence>
<keyword evidence="11" id="KW-1185">Reference proteome</keyword>
<dbReference type="PANTHER" id="PTHR44170">
    <property type="entry name" value="PROTEIN SIDEKICK"/>
    <property type="match status" value="1"/>
</dbReference>
<evidence type="ECO:0000259" key="9">
    <source>
        <dbReference type="PROSITE" id="PS50835"/>
    </source>
</evidence>
<dbReference type="Pfam" id="PF13927">
    <property type="entry name" value="Ig_3"/>
    <property type="match status" value="2"/>
</dbReference>
<dbReference type="GO" id="GO:0007420">
    <property type="term" value="P:brain development"/>
    <property type="evidence" value="ECO:0007669"/>
    <property type="project" value="TreeGrafter"/>
</dbReference>
<dbReference type="FunFam" id="2.60.40.10:FF:000114">
    <property type="entry name" value="Neuronal cell adhesion molecule"/>
    <property type="match status" value="1"/>
</dbReference>
<dbReference type="OrthoDB" id="6244967at2759"/>
<dbReference type="InterPro" id="IPR007110">
    <property type="entry name" value="Ig-like_dom"/>
</dbReference>
<keyword evidence="6" id="KW-0325">Glycoprotein</keyword>
<accession>A0A553MUW1</accession>
<dbReference type="Pfam" id="PF07679">
    <property type="entry name" value="I-set"/>
    <property type="match status" value="1"/>
</dbReference>
<dbReference type="GO" id="GO:0030424">
    <property type="term" value="C:axon"/>
    <property type="evidence" value="ECO:0007669"/>
    <property type="project" value="TreeGrafter"/>
</dbReference>
<evidence type="ECO:0000313" key="11">
    <source>
        <dbReference type="Proteomes" id="UP000316079"/>
    </source>
</evidence>
<feature type="domain" description="Ig-like" evidence="9">
    <location>
        <begin position="327"/>
        <end position="372"/>
    </location>
</feature>
<gene>
    <name evidence="10" type="ORF">DNTS_023889</name>
</gene>
<keyword evidence="3" id="KW-0677">Repeat</keyword>
<dbReference type="InterPro" id="IPR003599">
    <property type="entry name" value="Ig_sub"/>
</dbReference>
<dbReference type="STRING" id="623744.A0A553MUW1"/>
<dbReference type="GO" id="GO:0098632">
    <property type="term" value="F:cell-cell adhesion mediator activity"/>
    <property type="evidence" value="ECO:0007669"/>
    <property type="project" value="TreeGrafter"/>
</dbReference>
<dbReference type="InterPro" id="IPR013783">
    <property type="entry name" value="Ig-like_fold"/>
</dbReference>
<dbReference type="InterPro" id="IPR036179">
    <property type="entry name" value="Ig-like_dom_sf"/>
</dbReference>
<organism evidence="10 11">
    <name type="scientific">Danionella cerebrum</name>
    <dbReference type="NCBI Taxonomy" id="2873325"/>
    <lineage>
        <taxon>Eukaryota</taxon>
        <taxon>Metazoa</taxon>
        <taxon>Chordata</taxon>
        <taxon>Craniata</taxon>
        <taxon>Vertebrata</taxon>
        <taxon>Euteleostomi</taxon>
        <taxon>Actinopterygii</taxon>
        <taxon>Neopterygii</taxon>
        <taxon>Teleostei</taxon>
        <taxon>Ostariophysi</taxon>
        <taxon>Cypriniformes</taxon>
        <taxon>Danionidae</taxon>
        <taxon>Danioninae</taxon>
        <taxon>Danionella</taxon>
    </lineage>
</organism>
<dbReference type="PANTHER" id="PTHR44170:SF15">
    <property type="entry name" value="NEURONAL CELL ADHESION MOLECULE"/>
    <property type="match status" value="1"/>
</dbReference>
<protein>
    <recommendedName>
        <fullName evidence="9">Ig-like domain-containing protein</fullName>
    </recommendedName>
</protein>
<dbReference type="InterPro" id="IPR003598">
    <property type="entry name" value="Ig_sub2"/>
</dbReference>
<dbReference type="FunFam" id="2.60.40.10:FF:000038">
    <property type="entry name" value="Neuronal cell adhesion molecule"/>
    <property type="match status" value="1"/>
</dbReference>
<dbReference type="SUPFAM" id="SSF48726">
    <property type="entry name" value="Immunoglobulin"/>
    <property type="match status" value="4"/>
</dbReference>
<dbReference type="Gene3D" id="2.60.40.10">
    <property type="entry name" value="Immunoglobulins"/>
    <property type="match status" value="3"/>
</dbReference>
<evidence type="ECO:0000256" key="8">
    <source>
        <dbReference type="SAM" id="SignalP"/>
    </source>
</evidence>
<evidence type="ECO:0000256" key="3">
    <source>
        <dbReference type="ARBA" id="ARBA00022737"/>
    </source>
</evidence>
<dbReference type="AlphaFoldDB" id="A0A553MUW1"/>
<evidence type="ECO:0000256" key="5">
    <source>
        <dbReference type="ARBA" id="ARBA00023157"/>
    </source>
</evidence>
<evidence type="ECO:0000256" key="1">
    <source>
        <dbReference type="ARBA" id="ARBA00004236"/>
    </source>
</evidence>
<feature type="signal peptide" evidence="8">
    <location>
        <begin position="1"/>
        <end position="23"/>
    </location>
</feature>
<dbReference type="EMBL" id="SRMA01027249">
    <property type="protein sequence ID" value="TRY56958.1"/>
    <property type="molecule type" value="Genomic_DNA"/>
</dbReference>
<feature type="chain" id="PRO_5044617367" description="Ig-like domain-containing protein" evidence="8">
    <location>
        <begin position="24"/>
        <end position="372"/>
    </location>
</feature>
<evidence type="ECO:0000256" key="4">
    <source>
        <dbReference type="ARBA" id="ARBA00023136"/>
    </source>
</evidence>
<dbReference type="SMART" id="SM00408">
    <property type="entry name" value="IGc2"/>
    <property type="match status" value="3"/>
</dbReference>
<name>A0A553MUW1_9TELE</name>
<dbReference type="EMBL" id="SRMA01027249">
    <property type="protein sequence ID" value="TRY56957.1"/>
    <property type="molecule type" value="Genomic_DNA"/>
</dbReference>
<keyword evidence="2" id="KW-1003">Cell membrane</keyword>
<dbReference type="EMBL" id="SRMA01027249">
    <property type="protein sequence ID" value="TRY56959.1"/>
    <property type="molecule type" value="Genomic_DNA"/>
</dbReference>
<reference evidence="10 11" key="1">
    <citation type="journal article" date="2019" name="Sci. Data">
        <title>Hybrid genome assembly and annotation of Danionella translucida.</title>
        <authorList>
            <person name="Kadobianskyi M."/>
            <person name="Schulze L."/>
            <person name="Schuelke M."/>
            <person name="Judkewitz B."/>
        </authorList>
    </citation>
    <scope>NUCLEOTIDE SEQUENCE [LARGE SCALE GENOMIC DNA]</scope>
    <source>
        <strain evidence="10 11">Bolton</strain>
    </source>
</reference>
<feature type="domain" description="Ig-like" evidence="9">
    <location>
        <begin position="47"/>
        <end position="139"/>
    </location>
</feature>
<sequence>MIDRWRGGLVALLVLLIGHIVTALEVPLDRTYHKHHHNTLTVLPQPPTITHTSPKDFIIDPRENIVIHCEAKGKPLPSFSWTRNGTHFSVDQDPKVIMKPHSGTLVIDISGGEKAEAYEGVYQCAAHNQLGTALSHRITIRQSRSPLWSKERFSPVLVQKGQSLVLPCRPPAGLPPPIVFWMDNNFQRLPQSPRVSQGLNGDLFFSNVQMEDSRSNYICYARFPHTQTIQQKQPISVHVLDLDSLNDTMADYFNDTDWFSGRWPTPVVAWTKRSSEIPSARASLLNFNKTLRITEISEADAGEYHCRASNPHGSVQHTFRVTVRAAPYWISAPKNLILAPLETGAISCLAGGNPKPSIQWSINGLPVQGVFV</sequence>
<proteinExistence type="predicted"/>
<evidence type="ECO:0000256" key="6">
    <source>
        <dbReference type="ARBA" id="ARBA00023180"/>
    </source>
</evidence>
<keyword evidence="8" id="KW-0732">Signal</keyword>
<evidence type="ECO:0000313" key="10">
    <source>
        <dbReference type="EMBL" id="TRY56959.1"/>
    </source>
</evidence>
<dbReference type="Proteomes" id="UP000316079">
    <property type="component" value="Unassembled WGS sequence"/>
</dbReference>
<keyword evidence="7" id="KW-0393">Immunoglobulin domain</keyword>
<keyword evidence="5" id="KW-1015">Disulfide bond</keyword>
<dbReference type="PROSITE" id="PS50835">
    <property type="entry name" value="IG_LIKE"/>
    <property type="match status" value="3"/>
</dbReference>
<dbReference type="InterPro" id="IPR013098">
    <property type="entry name" value="Ig_I-set"/>
</dbReference>
<feature type="domain" description="Ig-like" evidence="9">
    <location>
        <begin position="146"/>
        <end position="322"/>
    </location>
</feature>
<dbReference type="GO" id="GO:0007411">
    <property type="term" value="P:axon guidance"/>
    <property type="evidence" value="ECO:0007669"/>
    <property type="project" value="TreeGrafter"/>
</dbReference>
<dbReference type="GO" id="GO:0005886">
    <property type="term" value="C:plasma membrane"/>
    <property type="evidence" value="ECO:0007669"/>
    <property type="project" value="UniProtKB-SubCell"/>
</dbReference>
<comment type="subcellular location">
    <subcellularLocation>
        <location evidence="1">Cell membrane</location>
    </subcellularLocation>
</comment>
<dbReference type="SMART" id="SM00409">
    <property type="entry name" value="IG"/>
    <property type="match status" value="3"/>
</dbReference>
<keyword evidence="4" id="KW-0472">Membrane</keyword>
<evidence type="ECO:0000256" key="2">
    <source>
        <dbReference type="ARBA" id="ARBA00022475"/>
    </source>
</evidence>
<comment type="caution">
    <text evidence="10">The sequence shown here is derived from an EMBL/GenBank/DDBJ whole genome shotgun (WGS) entry which is preliminary data.</text>
</comment>